<name>A0A3D8YFG3_9BACT</name>
<proteinExistence type="predicted"/>
<keyword evidence="2" id="KW-1185">Reference proteome</keyword>
<gene>
    <name evidence="1" type="ORF">DSL64_02920</name>
</gene>
<dbReference type="RefSeq" id="WP_115829162.1">
    <property type="nucleotide sequence ID" value="NZ_QNUL01000002.1"/>
</dbReference>
<evidence type="ECO:0000313" key="2">
    <source>
        <dbReference type="Proteomes" id="UP000256373"/>
    </source>
</evidence>
<protein>
    <submittedName>
        <fullName evidence="1">Uncharacterized protein</fullName>
    </submittedName>
</protein>
<dbReference type="Proteomes" id="UP000256373">
    <property type="component" value="Unassembled WGS sequence"/>
</dbReference>
<sequence length="162" mass="18427">MKYWEILLTKQRERGKDGLTIPFIIGSQQYLSTSSNQDISELILDMAGNYSFETCIRYCIGTQTLIAEIRNPGNNVYYLETNNGEKTNLSIGVLILDDIGINLQDAIEKFVEKFKAPIDRLTFSAEPNVDSREVNWQAFTEEDIKFVEDSFSSLSNSLCCKD</sequence>
<accession>A0A3D8YFG3</accession>
<organism evidence="1 2">
    <name type="scientific">Dyadobacter luteus</name>
    <dbReference type="NCBI Taxonomy" id="2259619"/>
    <lineage>
        <taxon>Bacteria</taxon>
        <taxon>Pseudomonadati</taxon>
        <taxon>Bacteroidota</taxon>
        <taxon>Cytophagia</taxon>
        <taxon>Cytophagales</taxon>
        <taxon>Spirosomataceae</taxon>
        <taxon>Dyadobacter</taxon>
    </lineage>
</organism>
<dbReference type="AlphaFoldDB" id="A0A3D8YFG3"/>
<comment type="caution">
    <text evidence="1">The sequence shown here is derived from an EMBL/GenBank/DDBJ whole genome shotgun (WGS) entry which is preliminary data.</text>
</comment>
<reference evidence="1 2" key="1">
    <citation type="submission" date="2018-07" db="EMBL/GenBank/DDBJ databases">
        <title>Dyadobacter roseus sp. nov., isolated from rose rhizosphere soil.</title>
        <authorList>
            <person name="Chen L."/>
        </authorList>
    </citation>
    <scope>NUCLEOTIDE SEQUENCE [LARGE SCALE GENOMIC DNA]</scope>
    <source>
        <strain evidence="1 2">RS19</strain>
    </source>
</reference>
<dbReference type="EMBL" id="QNUL01000002">
    <property type="protein sequence ID" value="REA63415.1"/>
    <property type="molecule type" value="Genomic_DNA"/>
</dbReference>
<evidence type="ECO:0000313" key="1">
    <source>
        <dbReference type="EMBL" id="REA63415.1"/>
    </source>
</evidence>
<dbReference type="OrthoDB" id="799987at2"/>